<evidence type="ECO:0000313" key="1">
    <source>
        <dbReference type="EMBL" id="VVE25644.1"/>
    </source>
</evidence>
<keyword evidence="2" id="KW-1185">Reference proteome</keyword>
<proteinExistence type="predicted"/>
<gene>
    <name evidence="1" type="ORF">PTE30175_03293</name>
</gene>
<name>A0A5E4WQ16_9BURK</name>
<dbReference type="EMBL" id="CABPRZ010000013">
    <property type="protein sequence ID" value="VVE25644.1"/>
    <property type="molecule type" value="Genomic_DNA"/>
</dbReference>
<evidence type="ECO:0000313" key="2">
    <source>
        <dbReference type="Proteomes" id="UP000414233"/>
    </source>
</evidence>
<organism evidence="1 2">
    <name type="scientific">Pandoraea terrae</name>
    <dbReference type="NCBI Taxonomy" id="1537710"/>
    <lineage>
        <taxon>Bacteria</taxon>
        <taxon>Pseudomonadati</taxon>
        <taxon>Pseudomonadota</taxon>
        <taxon>Betaproteobacteria</taxon>
        <taxon>Burkholderiales</taxon>
        <taxon>Burkholderiaceae</taxon>
        <taxon>Pandoraea</taxon>
    </lineage>
</organism>
<dbReference type="Proteomes" id="UP000414233">
    <property type="component" value="Unassembled WGS sequence"/>
</dbReference>
<dbReference type="AlphaFoldDB" id="A0A5E4WQ16"/>
<reference evidence="1 2" key="1">
    <citation type="submission" date="2019-08" db="EMBL/GenBank/DDBJ databases">
        <authorList>
            <person name="Peeters C."/>
        </authorList>
    </citation>
    <scope>NUCLEOTIDE SEQUENCE [LARGE SCALE GENOMIC DNA]</scope>
    <source>
        <strain evidence="1 2">LMG 30175</strain>
    </source>
</reference>
<protein>
    <submittedName>
        <fullName evidence="1">Uncharacterized protein</fullName>
    </submittedName>
</protein>
<sequence length="53" mass="5335">MFAAGTAALARGSVPPRVARWSVIENSSCTGRALGVSTGWMSARGRGNTAAVA</sequence>
<accession>A0A5E4WQ16</accession>